<evidence type="ECO:0000313" key="1">
    <source>
        <dbReference type="EMBL" id="KAE8322488.1"/>
    </source>
</evidence>
<organism evidence="1 2">
    <name type="scientific">Aspergillus sergii</name>
    <dbReference type="NCBI Taxonomy" id="1034303"/>
    <lineage>
        <taxon>Eukaryota</taxon>
        <taxon>Fungi</taxon>
        <taxon>Dikarya</taxon>
        <taxon>Ascomycota</taxon>
        <taxon>Pezizomycotina</taxon>
        <taxon>Eurotiomycetes</taxon>
        <taxon>Eurotiomycetidae</taxon>
        <taxon>Eurotiales</taxon>
        <taxon>Aspergillaceae</taxon>
        <taxon>Aspergillus</taxon>
        <taxon>Aspergillus subgen. Circumdati</taxon>
    </lineage>
</organism>
<sequence length="160" mass="17807">MFLGSIRVARDLTTIAKLTTRVPHSLTVPSLASEYAQCVTRSVFTYDSPRPNSTQQVVDLDSTALTVLQRGISHEIYLSCKDKIVLPKMHAQDSPDYSVVCMPVVTKHLRAALFVHTNVYSCIQNTKSASQHNGNMILDCELLHLTLKSILRYRLSCAEG</sequence>
<evidence type="ECO:0000313" key="2">
    <source>
        <dbReference type="Proteomes" id="UP000325945"/>
    </source>
</evidence>
<protein>
    <submittedName>
        <fullName evidence="1">Uncharacterized protein</fullName>
    </submittedName>
</protein>
<keyword evidence="2" id="KW-1185">Reference proteome</keyword>
<dbReference type="EMBL" id="ML741845">
    <property type="protein sequence ID" value="KAE8322488.1"/>
    <property type="molecule type" value="Genomic_DNA"/>
</dbReference>
<proteinExistence type="predicted"/>
<accession>A0A5N6WPI0</accession>
<dbReference type="Proteomes" id="UP000325945">
    <property type="component" value="Unassembled WGS sequence"/>
</dbReference>
<gene>
    <name evidence="1" type="ORF">BDV39DRAFT_183896</name>
</gene>
<dbReference type="AlphaFoldDB" id="A0A5N6WPI0"/>
<name>A0A5N6WPI0_9EURO</name>
<reference evidence="2" key="1">
    <citation type="submission" date="2019-04" db="EMBL/GenBank/DDBJ databases">
        <title>Friends and foes A comparative genomics studyof 23 Aspergillus species from section Flavi.</title>
        <authorList>
            <consortium name="DOE Joint Genome Institute"/>
            <person name="Kjaerbolling I."/>
            <person name="Vesth T."/>
            <person name="Frisvad J.C."/>
            <person name="Nybo J.L."/>
            <person name="Theobald S."/>
            <person name="Kildgaard S."/>
            <person name="Isbrandt T."/>
            <person name="Kuo A."/>
            <person name="Sato A."/>
            <person name="Lyhne E.K."/>
            <person name="Kogle M.E."/>
            <person name="Wiebenga A."/>
            <person name="Kun R.S."/>
            <person name="Lubbers R.J."/>
            <person name="Makela M.R."/>
            <person name="Barry K."/>
            <person name="Chovatia M."/>
            <person name="Clum A."/>
            <person name="Daum C."/>
            <person name="Haridas S."/>
            <person name="He G."/>
            <person name="LaButti K."/>
            <person name="Lipzen A."/>
            <person name="Mondo S."/>
            <person name="Riley R."/>
            <person name="Salamov A."/>
            <person name="Simmons B.A."/>
            <person name="Magnuson J.K."/>
            <person name="Henrissat B."/>
            <person name="Mortensen U.H."/>
            <person name="Larsen T.O."/>
            <person name="Devries R.P."/>
            <person name="Grigoriev I.V."/>
            <person name="Machida M."/>
            <person name="Baker S.E."/>
            <person name="Andersen M.R."/>
        </authorList>
    </citation>
    <scope>NUCLEOTIDE SEQUENCE [LARGE SCALE GENOMIC DNA]</scope>
    <source>
        <strain evidence="2">CBS 130017</strain>
    </source>
</reference>